<proteinExistence type="predicted"/>
<reference evidence="1" key="2">
    <citation type="submission" date="2023-06" db="EMBL/GenBank/DDBJ databases">
        <authorList>
            <consortium name="Lawrence Berkeley National Laboratory"/>
            <person name="Haridas S."/>
            <person name="Hensen N."/>
            <person name="Bonometti L."/>
            <person name="Westerberg I."/>
            <person name="Brannstrom I.O."/>
            <person name="Guillou S."/>
            <person name="Cros-Aarteil S."/>
            <person name="Calhoun S."/>
            <person name="Kuo A."/>
            <person name="Mondo S."/>
            <person name="Pangilinan J."/>
            <person name="Riley R."/>
            <person name="LaButti K."/>
            <person name="Andreopoulos B."/>
            <person name="Lipzen A."/>
            <person name="Chen C."/>
            <person name="Yanf M."/>
            <person name="Daum C."/>
            <person name="Ng V."/>
            <person name="Clum A."/>
            <person name="Steindorff A."/>
            <person name="Ohm R."/>
            <person name="Martin F."/>
            <person name="Silar P."/>
            <person name="Natvig D."/>
            <person name="Lalanne C."/>
            <person name="Gautier V."/>
            <person name="Ament-velasquez S.L."/>
            <person name="Kruys A."/>
            <person name="Hutchinson M.I."/>
            <person name="Powell A.J."/>
            <person name="Barry K."/>
            <person name="Miller A.N."/>
            <person name="Grigoriev I.V."/>
            <person name="Debuchy R."/>
            <person name="Gladieux P."/>
            <person name="Thoren M.H."/>
            <person name="Johannesson H."/>
        </authorList>
    </citation>
    <scope>NUCLEOTIDE SEQUENCE</scope>
    <source>
        <strain evidence="1">CBS 232.78</strain>
    </source>
</reference>
<protein>
    <submittedName>
        <fullName evidence="1">Uncharacterized protein</fullName>
    </submittedName>
</protein>
<evidence type="ECO:0000313" key="1">
    <source>
        <dbReference type="EMBL" id="KAK3385441.1"/>
    </source>
</evidence>
<dbReference type="EMBL" id="JAULSW010000004">
    <property type="protein sequence ID" value="KAK3385441.1"/>
    <property type="molecule type" value="Genomic_DNA"/>
</dbReference>
<gene>
    <name evidence="1" type="ORF">B0H63DRAFT_510256</name>
</gene>
<sequence>MQPTFPRFLNLPVEIQDLIWEAAFERELEPGRPASVHFLDVSVKTKALLRKAKGIPMPIGPELVATKTNLDFSCYDSQEHLELHPDFTSEVARESDIVCLWWEDDEILDVFDYYHPVVQSLRFMAFEWRAGRPIHKFSCVGCQELEVAHHDYLDRVKQRRKLERPGRLCLGFRKQEHPSWNGKGTDAEEDLLPGCGAESDHDEIVSHCVDGVIGLRHLGIPEPDDGLESNHDSEGNRWHEVPVLDTVEGFRQFSAWVETSTYNPSDFDRKTGKPICKRPTIDPEDLDLWWAEEKLETRLSSGEAWFYQDHKDTIHLLVGNSHIAKAAAKFCPLMTPRLETMYVIDHDLRLRPGKSVPPGTPTFSGYNCLFVEVDIDTEDAMLKDECLWCYDDDDRSHSLEQRTATKL</sequence>
<accession>A0AAE0NPS5</accession>
<dbReference type="AlphaFoldDB" id="A0AAE0NPS5"/>
<comment type="caution">
    <text evidence="1">The sequence shown here is derived from an EMBL/GenBank/DDBJ whole genome shotgun (WGS) entry which is preliminary data.</text>
</comment>
<evidence type="ECO:0000313" key="2">
    <source>
        <dbReference type="Proteomes" id="UP001285441"/>
    </source>
</evidence>
<keyword evidence="2" id="KW-1185">Reference proteome</keyword>
<reference evidence="1" key="1">
    <citation type="journal article" date="2023" name="Mol. Phylogenet. Evol.">
        <title>Genome-scale phylogeny and comparative genomics of the fungal order Sordariales.</title>
        <authorList>
            <person name="Hensen N."/>
            <person name="Bonometti L."/>
            <person name="Westerberg I."/>
            <person name="Brannstrom I.O."/>
            <person name="Guillou S."/>
            <person name="Cros-Aarteil S."/>
            <person name="Calhoun S."/>
            <person name="Haridas S."/>
            <person name="Kuo A."/>
            <person name="Mondo S."/>
            <person name="Pangilinan J."/>
            <person name="Riley R."/>
            <person name="LaButti K."/>
            <person name="Andreopoulos B."/>
            <person name="Lipzen A."/>
            <person name="Chen C."/>
            <person name="Yan M."/>
            <person name="Daum C."/>
            <person name="Ng V."/>
            <person name="Clum A."/>
            <person name="Steindorff A."/>
            <person name="Ohm R.A."/>
            <person name="Martin F."/>
            <person name="Silar P."/>
            <person name="Natvig D.O."/>
            <person name="Lalanne C."/>
            <person name="Gautier V."/>
            <person name="Ament-Velasquez S.L."/>
            <person name="Kruys A."/>
            <person name="Hutchinson M.I."/>
            <person name="Powell A.J."/>
            <person name="Barry K."/>
            <person name="Miller A.N."/>
            <person name="Grigoriev I.V."/>
            <person name="Debuchy R."/>
            <person name="Gladieux P."/>
            <person name="Hiltunen Thoren M."/>
            <person name="Johannesson H."/>
        </authorList>
    </citation>
    <scope>NUCLEOTIDE SEQUENCE</scope>
    <source>
        <strain evidence="1">CBS 232.78</strain>
    </source>
</reference>
<dbReference type="Proteomes" id="UP001285441">
    <property type="component" value="Unassembled WGS sequence"/>
</dbReference>
<name>A0AAE0NPS5_9PEZI</name>
<organism evidence="1 2">
    <name type="scientific">Podospora didyma</name>
    <dbReference type="NCBI Taxonomy" id="330526"/>
    <lineage>
        <taxon>Eukaryota</taxon>
        <taxon>Fungi</taxon>
        <taxon>Dikarya</taxon>
        <taxon>Ascomycota</taxon>
        <taxon>Pezizomycotina</taxon>
        <taxon>Sordariomycetes</taxon>
        <taxon>Sordariomycetidae</taxon>
        <taxon>Sordariales</taxon>
        <taxon>Podosporaceae</taxon>
        <taxon>Podospora</taxon>
    </lineage>
</organism>